<comment type="caution">
    <text evidence="2">The sequence shown here is derived from an EMBL/GenBank/DDBJ whole genome shotgun (WGS) entry which is preliminary data.</text>
</comment>
<feature type="chain" id="PRO_5032917567" evidence="1">
    <location>
        <begin position="21"/>
        <end position="162"/>
    </location>
</feature>
<dbReference type="RefSeq" id="WP_168873753.1">
    <property type="nucleotide sequence ID" value="NZ_JABAIA010000003.1"/>
</dbReference>
<keyword evidence="3" id="KW-1185">Reference proteome</keyword>
<organism evidence="2 3">
    <name type="scientific">Chitinophaga varians</name>
    <dbReference type="NCBI Taxonomy" id="2202339"/>
    <lineage>
        <taxon>Bacteria</taxon>
        <taxon>Pseudomonadati</taxon>
        <taxon>Bacteroidota</taxon>
        <taxon>Chitinophagia</taxon>
        <taxon>Chitinophagales</taxon>
        <taxon>Chitinophagaceae</taxon>
        <taxon>Chitinophaga</taxon>
    </lineage>
</organism>
<dbReference type="AlphaFoldDB" id="A0A847RQ29"/>
<evidence type="ECO:0000313" key="2">
    <source>
        <dbReference type="EMBL" id="NLR67810.1"/>
    </source>
</evidence>
<accession>A0A847RQ29</accession>
<gene>
    <name evidence="2" type="ORF">HGH92_26125</name>
</gene>
<feature type="signal peptide" evidence="1">
    <location>
        <begin position="1"/>
        <end position="20"/>
    </location>
</feature>
<dbReference type="EMBL" id="JABAIA010000003">
    <property type="protein sequence ID" value="NLR67810.1"/>
    <property type="molecule type" value="Genomic_DNA"/>
</dbReference>
<dbReference type="Proteomes" id="UP000570474">
    <property type="component" value="Unassembled WGS sequence"/>
</dbReference>
<reference evidence="2 3" key="1">
    <citation type="submission" date="2020-04" db="EMBL/GenBank/DDBJ databases">
        <authorList>
            <person name="Yin C."/>
        </authorList>
    </citation>
    <scope>NUCLEOTIDE SEQUENCE [LARGE SCALE GENOMIC DNA]</scope>
    <source>
        <strain evidence="2 3">Ae27</strain>
    </source>
</reference>
<sequence length="162" mass="18154">MNKYLFALLSFLIVARCVSAQTIPDTNSPVWVKFGVMSMGVRATYKITAHELVRCRLDTNGPGIDSAVVKQSTEQWQRSRFIIDSIPELLLTAGNTASWGCLYCHDQPAVLVELGFNNRPSLYYQIDSDTSALPVPVRKYVYDVLLQTSRLLASPLSIRKKL</sequence>
<evidence type="ECO:0000256" key="1">
    <source>
        <dbReference type="SAM" id="SignalP"/>
    </source>
</evidence>
<protein>
    <submittedName>
        <fullName evidence="2">Uncharacterized protein</fullName>
    </submittedName>
</protein>
<keyword evidence="1" id="KW-0732">Signal</keyword>
<evidence type="ECO:0000313" key="3">
    <source>
        <dbReference type="Proteomes" id="UP000570474"/>
    </source>
</evidence>
<proteinExistence type="predicted"/>
<name>A0A847RQ29_9BACT</name>